<dbReference type="PANTHER" id="PTHR10775:SF177">
    <property type="entry name" value="TNP2, PARTIAL"/>
    <property type="match status" value="1"/>
</dbReference>
<dbReference type="InterPro" id="IPR029480">
    <property type="entry name" value="Transpos_assoc"/>
</dbReference>
<accession>A0AAP0N8I7</accession>
<evidence type="ECO:0000259" key="1">
    <source>
        <dbReference type="Pfam" id="PF13963"/>
    </source>
</evidence>
<gene>
    <name evidence="2" type="ORF">L1049_000201</name>
</gene>
<feature type="domain" description="Transposase-associated" evidence="1">
    <location>
        <begin position="5"/>
        <end position="79"/>
    </location>
</feature>
<proteinExistence type="predicted"/>
<name>A0AAP0N8I7_LIQFO</name>
<evidence type="ECO:0000313" key="2">
    <source>
        <dbReference type="EMBL" id="KAK9268450.1"/>
    </source>
</evidence>
<organism evidence="2 3">
    <name type="scientific">Liquidambar formosana</name>
    <name type="common">Formosan gum</name>
    <dbReference type="NCBI Taxonomy" id="63359"/>
    <lineage>
        <taxon>Eukaryota</taxon>
        <taxon>Viridiplantae</taxon>
        <taxon>Streptophyta</taxon>
        <taxon>Embryophyta</taxon>
        <taxon>Tracheophyta</taxon>
        <taxon>Spermatophyta</taxon>
        <taxon>Magnoliopsida</taxon>
        <taxon>eudicotyledons</taxon>
        <taxon>Gunneridae</taxon>
        <taxon>Pentapetalae</taxon>
        <taxon>Saxifragales</taxon>
        <taxon>Altingiaceae</taxon>
        <taxon>Liquidambar</taxon>
    </lineage>
</organism>
<dbReference type="AlphaFoldDB" id="A0AAP0N8I7"/>
<dbReference type="EMBL" id="JBBPBK010000015">
    <property type="protein sequence ID" value="KAK9268450.1"/>
    <property type="molecule type" value="Genomic_DNA"/>
</dbReference>
<dbReference type="Pfam" id="PF13963">
    <property type="entry name" value="Transpos_assoc"/>
    <property type="match status" value="1"/>
</dbReference>
<sequence>MPIDKSWMSLADRGKPEWQHGMKAFLDMAFANVASRSNTIRCPCRRCVNVIHKTHDQVKMDLFRHGFDPDYKIWTFHGEDRFTESSNDNVEGIDNETNEERCDDARAYEMINNMIRGENLGSTTIDGDDDLHRPDREEPNENASKFFRLLRDTEQKLYPGCKKLTKLSFVVRLFQLKCLYGWSNKSVDGLLELFRLALPDDHVVPNSLYEAKKMIRDLGLDYEKIDACVNDCVLYRNAHATLEKCPICKEPRWMTSHENTDNESDETTIGKKKKKKISRKILRYFPLAPRLQSMETIR</sequence>
<protein>
    <recommendedName>
        <fullName evidence="1">Transposase-associated domain-containing protein</fullName>
    </recommendedName>
</protein>
<comment type="caution">
    <text evidence="2">The sequence shown here is derived from an EMBL/GenBank/DDBJ whole genome shotgun (WGS) entry which is preliminary data.</text>
</comment>
<dbReference type="Proteomes" id="UP001415857">
    <property type="component" value="Unassembled WGS sequence"/>
</dbReference>
<keyword evidence="3" id="KW-1185">Reference proteome</keyword>
<evidence type="ECO:0000313" key="3">
    <source>
        <dbReference type="Proteomes" id="UP001415857"/>
    </source>
</evidence>
<reference evidence="2 3" key="1">
    <citation type="journal article" date="2024" name="Plant J.">
        <title>Genome sequences and population genomics reveal climatic adaptation and genomic divergence between two closely related sweetgum species.</title>
        <authorList>
            <person name="Xu W.Q."/>
            <person name="Ren C.Q."/>
            <person name="Zhang X.Y."/>
            <person name="Comes H.P."/>
            <person name="Liu X.H."/>
            <person name="Li Y.G."/>
            <person name="Kettle C.J."/>
            <person name="Jalonen R."/>
            <person name="Gaisberger H."/>
            <person name="Ma Y.Z."/>
            <person name="Qiu Y.X."/>
        </authorList>
    </citation>
    <scope>NUCLEOTIDE SEQUENCE [LARGE SCALE GENOMIC DNA]</scope>
    <source>
        <strain evidence="2">Hangzhou</strain>
    </source>
</reference>
<dbReference type="PANTHER" id="PTHR10775">
    <property type="entry name" value="OS08G0208400 PROTEIN"/>
    <property type="match status" value="1"/>
</dbReference>